<organism evidence="7 8">
    <name type="scientific">Microbacterium lacticum</name>
    <dbReference type="NCBI Taxonomy" id="33885"/>
    <lineage>
        <taxon>Bacteria</taxon>
        <taxon>Bacillati</taxon>
        <taxon>Actinomycetota</taxon>
        <taxon>Actinomycetes</taxon>
        <taxon>Micrococcales</taxon>
        <taxon>Microbacteriaceae</taxon>
        <taxon>Microbacterium</taxon>
    </lineage>
</organism>
<dbReference type="InterPro" id="IPR010998">
    <property type="entry name" value="Integrase_recombinase_N"/>
</dbReference>
<dbReference type="RefSeq" id="WP_141379667.1">
    <property type="nucleotide sequence ID" value="NZ_BJNA01000008.1"/>
</dbReference>
<proteinExistence type="inferred from homology"/>
<dbReference type="PANTHER" id="PTHR30349:SF64">
    <property type="entry name" value="PROPHAGE INTEGRASE INTD-RELATED"/>
    <property type="match status" value="1"/>
</dbReference>
<dbReference type="OrthoDB" id="1822491at2"/>
<sequence>MASVKQRPDGVWRARYRGPDGREYSKHAKLKRDAQAWLDDAIGAMKAGTWVDPSTSKMTVGEWLDKWTAGYAGNKAGTVKSAAVHVKLIREKFGTRQVRTLRPSDVKEWMAELSQKYARSYVYAIHRRLHQVLEDAVHDGVLTRNPVSRRTSPPTPLQRPYVATTEQVWALYDALPKEYRSMVLLGAFAGLRAGEMAALTRDDVDWDGHSITVSAQHDDEDLKSDASAGTIPVPAELTTMLQGDAGVRMIVPGVFGRGVTAWQLNRVWSDTRGGVKGLPEGFRIHDLRHYFASLLIAAGLDIKVVQTRMRHASPVVTLRTYGHLWPDTDDTSRAAVAAVLGARKSPQGADPEGSLEDSAD</sequence>
<feature type="domain" description="Tyr recombinase" evidence="5">
    <location>
        <begin position="158"/>
        <end position="337"/>
    </location>
</feature>
<keyword evidence="3" id="KW-0233">DNA recombination</keyword>
<evidence type="ECO:0000313" key="7">
    <source>
        <dbReference type="EMBL" id="TQN00450.1"/>
    </source>
</evidence>
<dbReference type="SUPFAM" id="SSF56349">
    <property type="entry name" value="DNA breaking-rejoining enzymes"/>
    <property type="match status" value="1"/>
</dbReference>
<dbReference type="InterPro" id="IPR044068">
    <property type="entry name" value="CB"/>
</dbReference>
<evidence type="ECO:0000259" key="5">
    <source>
        <dbReference type="PROSITE" id="PS51898"/>
    </source>
</evidence>
<dbReference type="CDD" id="cd01189">
    <property type="entry name" value="INT_ICEBs1_C_like"/>
    <property type="match status" value="1"/>
</dbReference>
<evidence type="ECO:0000256" key="4">
    <source>
        <dbReference type="PROSITE-ProRule" id="PRU01248"/>
    </source>
</evidence>
<comment type="caution">
    <text evidence="7">The sequence shown here is derived from an EMBL/GenBank/DDBJ whole genome shotgun (WGS) entry which is preliminary data.</text>
</comment>
<dbReference type="PROSITE" id="PS51900">
    <property type="entry name" value="CB"/>
    <property type="match status" value="1"/>
</dbReference>
<dbReference type="InterPro" id="IPR050090">
    <property type="entry name" value="Tyrosine_recombinase_XerCD"/>
</dbReference>
<dbReference type="GO" id="GO:0015074">
    <property type="term" value="P:DNA integration"/>
    <property type="evidence" value="ECO:0007669"/>
    <property type="project" value="InterPro"/>
</dbReference>
<dbReference type="AlphaFoldDB" id="A0A4Y3ULQ6"/>
<dbReference type="InterPro" id="IPR011010">
    <property type="entry name" value="DNA_brk_join_enz"/>
</dbReference>
<evidence type="ECO:0000313" key="8">
    <source>
        <dbReference type="Proteomes" id="UP000319804"/>
    </source>
</evidence>
<dbReference type="Gene3D" id="1.10.443.10">
    <property type="entry name" value="Intergrase catalytic core"/>
    <property type="match status" value="1"/>
</dbReference>
<name>A0A4Y3ULQ6_9MICO</name>
<evidence type="ECO:0000256" key="3">
    <source>
        <dbReference type="ARBA" id="ARBA00023172"/>
    </source>
</evidence>
<dbReference type="EMBL" id="VFPS01000001">
    <property type="protein sequence ID" value="TQN00450.1"/>
    <property type="molecule type" value="Genomic_DNA"/>
</dbReference>
<evidence type="ECO:0000259" key="6">
    <source>
        <dbReference type="PROSITE" id="PS51900"/>
    </source>
</evidence>
<feature type="domain" description="Core-binding (CB)" evidence="6">
    <location>
        <begin position="58"/>
        <end position="137"/>
    </location>
</feature>
<evidence type="ECO:0000256" key="2">
    <source>
        <dbReference type="ARBA" id="ARBA00023125"/>
    </source>
</evidence>
<dbReference type="GO" id="GO:0003677">
    <property type="term" value="F:DNA binding"/>
    <property type="evidence" value="ECO:0007669"/>
    <property type="project" value="UniProtKB-UniRule"/>
</dbReference>
<dbReference type="PROSITE" id="PS51898">
    <property type="entry name" value="TYR_RECOMBINASE"/>
    <property type="match status" value="1"/>
</dbReference>
<dbReference type="PANTHER" id="PTHR30349">
    <property type="entry name" value="PHAGE INTEGRASE-RELATED"/>
    <property type="match status" value="1"/>
</dbReference>
<dbReference type="Proteomes" id="UP000319804">
    <property type="component" value="Unassembled WGS sequence"/>
</dbReference>
<dbReference type="Gene3D" id="1.10.150.130">
    <property type="match status" value="1"/>
</dbReference>
<evidence type="ECO:0000256" key="1">
    <source>
        <dbReference type="ARBA" id="ARBA00008857"/>
    </source>
</evidence>
<gene>
    <name evidence="7" type="ORF">FHX68_0545</name>
</gene>
<dbReference type="Pfam" id="PF00589">
    <property type="entry name" value="Phage_integrase"/>
    <property type="match status" value="1"/>
</dbReference>
<comment type="similarity">
    <text evidence="1">Belongs to the 'phage' integrase family.</text>
</comment>
<keyword evidence="2 4" id="KW-0238">DNA-binding</keyword>
<dbReference type="InterPro" id="IPR013762">
    <property type="entry name" value="Integrase-like_cat_sf"/>
</dbReference>
<keyword evidence="8" id="KW-1185">Reference proteome</keyword>
<dbReference type="GO" id="GO:0006310">
    <property type="term" value="P:DNA recombination"/>
    <property type="evidence" value="ECO:0007669"/>
    <property type="project" value="UniProtKB-KW"/>
</dbReference>
<reference evidence="7 8" key="1">
    <citation type="submission" date="2019-06" db="EMBL/GenBank/DDBJ databases">
        <title>Sequencing the genomes of 1000 actinobacteria strains.</title>
        <authorList>
            <person name="Klenk H.-P."/>
        </authorList>
    </citation>
    <scope>NUCLEOTIDE SEQUENCE [LARGE SCALE GENOMIC DNA]</scope>
    <source>
        <strain evidence="7 8">DSM 20427</strain>
    </source>
</reference>
<accession>A0A4Y3ULQ6</accession>
<dbReference type="InterPro" id="IPR002104">
    <property type="entry name" value="Integrase_catalytic"/>
</dbReference>
<protein>
    <submittedName>
        <fullName evidence="7">Site-specific recombinase XerD</fullName>
    </submittedName>
</protein>